<organism evidence="1 2">
    <name type="scientific">Taklimakanibacter albus</name>
    <dbReference type="NCBI Taxonomy" id="2800327"/>
    <lineage>
        <taxon>Bacteria</taxon>
        <taxon>Pseudomonadati</taxon>
        <taxon>Pseudomonadota</taxon>
        <taxon>Alphaproteobacteria</taxon>
        <taxon>Hyphomicrobiales</taxon>
        <taxon>Aestuariivirgaceae</taxon>
        <taxon>Taklimakanibacter</taxon>
    </lineage>
</organism>
<comment type="caution">
    <text evidence="1">The sequence shown here is derived from an EMBL/GenBank/DDBJ whole genome shotgun (WGS) entry which is preliminary data.</text>
</comment>
<keyword evidence="2" id="KW-1185">Reference proteome</keyword>
<proteinExistence type="predicted"/>
<name>A0ACC5QXM3_9HYPH</name>
<sequence length="394" mass="41966">MQFRQDLLDHPQREHLLDIRRAIHAEPELSHQEFATSARVARELRRAGLDRFTPVGPIGFAVDIAGTGTGSARKIGIRADMDALPIHETAQVAFPSRRPGVMHACGHDSHTAMVLETALWLQHRRDRFAGTVRCLFQHSEETLPSGAREFVTAGLADDLDMVFGIHVDPMLPCGQIAAPAGPFACSSDHFDVVLSGRSAHGGRPHEGIDAIAGAVTFLQEANRISAHNADPMMPLVVTAGRISGGTAHNVIADRATIGGTIRAGGTQARDIAHLRLHEIAKGLETLHGVTASVTIREDAPLLSNDAGVAAIVREAAVKVCGDKAILSQSGMWSASDDFAYFSNVKPGTYFRLGVRNEAKGVVHPLHHPDFAIDEDALALGAAVLIQSALDALAA</sequence>
<gene>
    <name evidence="1" type="ORF">JHL16_02160</name>
</gene>
<evidence type="ECO:0000313" key="2">
    <source>
        <dbReference type="Proteomes" id="UP000616151"/>
    </source>
</evidence>
<accession>A0ACC5QXM3</accession>
<reference evidence="1" key="1">
    <citation type="submission" date="2021-01" db="EMBL/GenBank/DDBJ databases">
        <authorList>
            <person name="Sun Q."/>
        </authorList>
    </citation>
    <scope>NUCLEOTIDE SEQUENCE</scope>
    <source>
        <strain evidence="1">YIM B02566</strain>
    </source>
</reference>
<protein>
    <submittedName>
        <fullName evidence="1">Amidohydrolase</fullName>
    </submittedName>
</protein>
<evidence type="ECO:0000313" key="1">
    <source>
        <dbReference type="EMBL" id="MBK1865141.1"/>
    </source>
</evidence>
<dbReference type="EMBL" id="JAENHL010000004">
    <property type="protein sequence ID" value="MBK1865141.1"/>
    <property type="molecule type" value="Genomic_DNA"/>
</dbReference>
<dbReference type="Proteomes" id="UP000616151">
    <property type="component" value="Unassembled WGS sequence"/>
</dbReference>